<dbReference type="AlphaFoldDB" id="A0A344LCG5"/>
<feature type="transmembrane region" description="Helical" evidence="1">
    <location>
        <begin position="138"/>
        <end position="160"/>
    </location>
</feature>
<evidence type="ECO:0000313" key="2">
    <source>
        <dbReference type="EMBL" id="AXB45739.1"/>
    </source>
</evidence>
<dbReference type="RefSeq" id="WP_236808311.1">
    <property type="nucleotide sequence ID" value="NZ_CP015163.1"/>
</dbReference>
<evidence type="ECO:0000313" key="3">
    <source>
        <dbReference type="Proteomes" id="UP000250434"/>
    </source>
</evidence>
<feature type="transmembrane region" description="Helical" evidence="1">
    <location>
        <begin position="101"/>
        <end position="126"/>
    </location>
</feature>
<feature type="transmembrane region" description="Helical" evidence="1">
    <location>
        <begin position="213"/>
        <end position="234"/>
    </location>
</feature>
<protein>
    <submittedName>
        <fullName evidence="2">MFS transporter</fullName>
    </submittedName>
</protein>
<dbReference type="GO" id="GO:0022857">
    <property type="term" value="F:transmembrane transporter activity"/>
    <property type="evidence" value="ECO:0007669"/>
    <property type="project" value="InterPro"/>
</dbReference>
<feature type="transmembrane region" description="Helical" evidence="1">
    <location>
        <begin position="246"/>
        <end position="264"/>
    </location>
</feature>
<keyword evidence="1" id="KW-1133">Transmembrane helix</keyword>
<evidence type="ECO:0000256" key="1">
    <source>
        <dbReference type="SAM" id="Phobius"/>
    </source>
</evidence>
<feature type="transmembrane region" description="Helical" evidence="1">
    <location>
        <begin position="361"/>
        <end position="383"/>
    </location>
</feature>
<proteinExistence type="predicted"/>
<reference evidence="2 3" key="1">
    <citation type="submission" date="2016-04" db="EMBL/GenBank/DDBJ databases">
        <title>Complete genome sequence and analysis of deep-sea sediment isolate, Amycolatopsis sp. WP1.</title>
        <authorList>
            <person name="Wang H."/>
            <person name="Chen S."/>
            <person name="Wu Q."/>
        </authorList>
    </citation>
    <scope>NUCLEOTIDE SEQUENCE [LARGE SCALE GENOMIC DNA]</scope>
    <source>
        <strain evidence="2 3">WP1</strain>
    </source>
</reference>
<dbReference type="PANTHER" id="PTHR23542:SF1">
    <property type="entry name" value="MAJOR FACILITATOR SUPERFAMILY (MFS) PROFILE DOMAIN-CONTAINING PROTEIN"/>
    <property type="match status" value="1"/>
</dbReference>
<keyword evidence="3" id="KW-1185">Reference proteome</keyword>
<dbReference type="InterPro" id="IPR011701">
    <property type="entry name" value="MFS"/>
</dbReference>
<dbReference type="Proteomes" id="UP000250434">
    <property type="component" value="Chromosome"/>
</dbReference>
<dbReference type="Gene3D" id="1.20.1250.20">
    <property type="entry name" value="MFS general substrate transporter like domains"/>
    <property type="match status" value="1"/>
</dbReference>
<dbReference type="KEGG" id="aab:A4R43_27315"/>
<feature type="transmembrane region" description="Helical" evidence="1">
    <location>
        <begin position="166"/>
        <end position="186"/>
    </location>
</feature>
<name>A0A344LCG5_9PSEU</name>
<feature type="transmembrane region" description="Helical" evidence="1">
    <location>
        <begin position="76"/>
        <end position="95"/>
    </location>
</feature>
<gene>
    <name evidence="2" type="ORF">A4R43_27315</name>
</gene>
<sequence>MPLQPYRRLLALPSVPSSMLLMFFARLPITAMGITLTLHVVTDLGRGYGEAGLVGTATTAGSALGAPLIGRAIDRYGLRPVVAVCGVVSAGYLLATPHLPYLALVLVALPAGLLAVPAGSIARQVLAAQVPAAQRRTAYSLDTVSVEVTFMIGPSLGILISTQVSSAAALTSIGALSGVVAVLLYLMNPPVRADHEVVTGERPPLRSWLSRELVATLLIATGALFVLVGMELAALASLRENGEVDWTGVVIALMCVASLVGGIVHGAVHRSLSQVTLMVLLAVLTIPVGLVDTPWWLLALVLVPANLVCAPTLAATTEAVSSLAPVRVRGEAMGLQDSATRIGLAIGGPVVGFVMDHSAPGWGFVASGLGGLALASVGIALRVRFGARTAVRAPAGS</sequence>
<keyword evidence="1" id="KW-0812">Transmembrane</keyword>
<feature type="transmembrane region" description="Helical" evidence="1">
    <location>
        <begin position="47"/>
        <end position="69"/>
    </location>
</feature>
<feature type="transmembrane region" description="Helical" evidence="1">
    <location>
        <begin position="271"/>
        <end position="290"/>
    </location>
</feature>
<dbReference type="Pfam" id="PF07690">
    <property type="entry name" value="MFS_1"/>
    <property type="match status" value="1"/>
</dbReference>
<keyword evidence="1" id="KW-0472">Membrane</keyword>
<organism evidence="2 3">
    <name type="scientific">Amycolatopsis albispora</name>
    <dbReference type="NCBI Taxonomy" id="1804986"/>
    <lineage>
        <taxon>Bacteria</taxon>
        <taxon>Bacillati</taxon>
        <taxon>Actinomycetota</taxon>
        <taxon>Actinomycetes</taxon>
        <taxon>Pseudonocardiales</taxon>
        <taxon>Pseudonocardiaceae</taxon>
        <taxon>Amycolatopsis</taxon>
    </lineage>
</organism>
<dbReference type="EMBL" id="CP015163">
    <property type="protein sequence ID" value="AXB45739.1"/>
    <property type="molecule type" value="Genomic_DNA"/>
</dbReference>
<accession>A0A344LCG5</accession>
<dbReference type="PANTHER" id="PTHR23542">
    <property type="match status" value="1"/>
</dbReference>
<feature type="transmembrane region" description="Helical" evidence="1">
    <location>
        <begin position="20"/>
        <end position="41"/>
    </location>
</feature>
<dbReference type="InterPro" id="IPR036259">
    <property type="entry name" value="MFS_trans_sf"/>
</dbReference>
<dbReference type="SUPFAM" id="SSF103473">
    <property type="entry name" value="MFS general substrate transporter"/>
    <property type="match status" value="1"/>
</dbReference>